<evidence type="ECO:0000313" key="2">
    <source>
        <dbReference type="Proteomes" id="UP001500822"/>
    </source>
</evidence>
<evidence type="ECO:0000313" key="1">
    <source>
        <dbReference type="EMBL" id="GAA4744933.1"/>
    </source>
</evidence>
<sequence>MQTTSNETAGDEQWTGRLEILCEVLKSRSPRPELTEVHLETIRGAYQHVRSTFRSLAEDAGAEPLYPPDEIVRELRLLGWAIYEAALLAIHIVQPAFLVLLNNSRQESIDAYNQIRELSQLGQTLPWPEFSLRALGAVRSQALAHSLKDSEAGYQAARTVHKSLEDLLQRRTDEITSGIYSDTIHYLDLKRDVDELAEQSFLARTGTACREPEHSLCRWSEAVAAGRKDDSAQKDELIHLAHGLRIGIISGERAMNRAEHILGNYDVIAEKDATHLLGPTMMQNPAIMTARAHLLVLPMCPRLESYGMPVPGREGSWSAYIENLVDGFTAAYARIESSAEMNAANNVQLIYEHFKALVQLRLAFFLLFPERALPTRLESLGLDQGCDLNDLDSISKWLVAHKDADVNVISSATMPEYLRGIEQLRSVPGYREWRENWLNMDRFSSEEGRRDRVLAALQILSK</sequence>
<proteinExistence type="predicted"/>
<keyword evidence="2" id="KW-1185">Reference proteome</keyword>
<gene>
    <name evidence="1" type="ORF">GCM10023217_12470</name>
</gene>
<name>A0ABP8Z2Z9_9ACTN</name>
<dbReference type="EMBL" id="BAABIE010000004">
    <property type="protein sequence ID" value="GAA4744933.1"/>
    <property type="molecule type" value="Genomic_DNA"/>
</dbReference>
<accession>A0ABP8Z2Z9</accession>
<protein>
    <submittedName>
        <fullName evidence="1">Uncharacterized protein</fullName>
    </submittedName>
</protein>
<dbReference type="Proteomes" id="UP001500822">
    <property type="component" value="Unassembled WGS sequence"/>
</dbReference>
<reference evidence="2" key="1">
    <citation type="journal article" date="2019" name="Int. J. Syst. Evol. Microbiol.">
        <title>The Global Catalogue of Microorganisms (GCM) 10K type strain sequencing project: providing services to taxonomists for standard genome sequencing and annotation.</title>
        <authorList>
            <consortium name="The Broad Institute Genomics Platform"/>
            <consortium name="The Broad Institute Genome Sequencing Center for Infectious Disease"/>
            <person name="Wu L."/>
            <person name="Ma J."/>
        </authorList>
    </citation>
    <scope>NUCLEOTIDE SEQUENCE [LARGE SCALE GENOMIC DNA]</scope>
    <source>
        <strain evidence="2">JCM 18077</strain>
    </source>
</reference>
<comment type="caution">
    <text evidence="1">The sequence shown here is derived from an EMBL/GenBank/DDBJ whole genome shotgun (WGS) entry which is preliminary data.</text>
</comment>
<organism evidence="1 2">
    <name type="scientific">Gordonia alkaliphila</name>
    <dbReference type="NCBI Taxonomy" id="1053547"/>
    <lineage>
        <taxon>Bacteria</taxon>
        <taxon>Bacillati</taxon>
        <taxon>Actinomycetota</taxon>
        <taxon>Actinomycetes</taxon>
        <taxon>Mycobacteriales</taxon>
        <taxon>Gordoniaceae</taxon>
        <taxon>Gordonia</taxon>
    </lineage>
</organism>